<evidence type="ECO:0000256" key="4">
    <source>
        <dbReference type="ARBA" id="ARBA00022490"/>
    </source>
</evidence>
<dbReference type="Gene3D" id="2.60.120.330">
    <property type="entry name" value="B-lactam Antibiotic, Isopenicillin N Synthase, Chain"/>
    <property type="match status" value="1"/>
</dbReference>
<protein>
    <recommendedName>
        <fullName evidence="11">Fe2OG dioxygenase domain-containing protein</fullName>
    </recommendedName>
</protein>
<keyword evidence="6" id="KW-0847">Vitamin C</keyword>
<evidence type="ECO:0000256" key="5">
    <source>
        <dbReference type="ARBA" id="ARBA00022723"/>
    </source>
</evidence>
<evidence type="ECO:0000256" key="9">
    <source>
        <dbReference type="ARBA" id="ARBA00059922"/>
    </source>
</evidence>
<evidence type="ECO:0000259" key="11">
    <source>
        <dbReference type="PROSITE" id="PS51471"/>
    </source>
</evidence>
<sequence length="416" mass="47901">MQYIHIETLVSQFLYFYAPILYYLHIPQLRPKRMSPAMAIIDERKEEGTQESQYHKGVKQLYDENGHLQKVPKKYILPASERPATNMEDPNDATQNLQLPIIDFADLVGPNRPHALQCLSNACDKYGFFQLVNHCISDDILRSMIDVSGRFFDLPLEERAKYMTTDMRAPVRYGTSFSQTKDTVLCWRDFFKFLCHPLPDYLPHWPASPVDFRNVAATYAEETKCLFLGIMEAILESLGIMEDNQEDETKGKDNGNSNILKEFDNCSHMMVANFYPPCPEPSLTLGMHPHSDYGFLTLLLQDEVEGLQIQFQGKWVTVQPIPNAFVVNVGDHLEIFSNGKYKSVLHRVLVNEVKSRVSVASLHSLPFNCTVRPSPKLIDEENPKRYMDTDFDSFLEYISTRETKNKDFLDSRKLTC</sequence>
<comment type="caution">
    <text evidence="12">The sequence shown here is derived from an EMBL/GenBank/DDBJ whole genome shotgun (WGS) entry which is preliminary data.</text>
</comment>
<dbReference type="GO" id="GO:0016491">
    <property type="term" value="F:oxidoreductase activity"/>
    <property type="evidence" value="ECO:0007669"/>
    <property type="project" value="UniProtKB-KW"/>
</dbReference>
<evidence type="ECO:0000313" key="12">
    <source>
        <dbReference type="EMBL" id="KAK7245031.1"/>
    </source>
</evidence>
<evidence type="ECO:0000256" key="7">
    <source>
        <dbReference type="ARBA" id="ARBA00023004"/>
    </source>
</evidence>
<keyword evidence="8" id="KW-0539">Nucleus</keyword>
<comment type="function">
    <text evidence="9">Involved in the regulation of shoot development and salicylic acid (SA) homeostasis.</text>
</comment>
<comment type="similarity">
    <text evidence="3 10">Belongs to the iron/ascorbate-dependent oxidoreductase family.</text>
</comment>
<dbReference type="Pfam" id="PF03171">
    <property type="entry name" value="2OG-FeII_Oxy"/>
    <property type="match status" value="1"/>
</dbReference>
<evidence type="ECO:0000256" key="8">
    <source>
        <dbReference type="ARBA" id="ARBA00023242"/>
    </source>
</evidence>
<dbReference type="SUPFAM" id="SSF51197">
    <property type="entry name" value="Clavaminate synthase-like"/>
    <property type="match status" value="1"/>
</dbReference>
<dbReference type="Pfam" id="PF14226">
    <property type="entry name" value="DIOX_N"/>
    <property type="match status" value="1"/>
</dbReference>
<dbReference type="InterPro" id="IPR027443">
    <property type="entry name" value="IPNS-like_sf"/>
</dbReference>
<dbReference type="GO" id="GO:0046872">
    <property type="term" value="F:metal ion binding"/>
    <property type="evidence" value="ECO:0007669"/>
    <property type="project" value="UniProtKB-KW"/>
</dbReference>
<dbReference type="PANTHER" id="PTHR47991">
    <property type="entry name" value="OXOGLUTARATE/IRON-DEPENDENT DIOXYGENASE"/>
    <property type="match status" value="1"/>
</dbReference>
<evidence type="ECO:0000256" key="1">
    <source>
        <dbReference type="ARBA" id="ARBA00004123"/>
    </source>
</evidence>
<evidence type="ECO:0000256" key="10">
    <source>
        <dbReference type="RuleBase" id="RU003682"/>
    </source>
</evidence>
<dbReference type="InterPro" id="IPR050295">
    <property type="entry name" value="Plant_2OG-oxidoreductases"/>
</dbReference>
<dbReference type="AlphaFoldDB" id="A0AAN9E2S9"/>
<dbReference type="PRINTS" id="PR00682">
    <property type="entry name" value="IPNSYNTHASE"/>
</dbReference>
<evidence type="ECO:0000313" key="13">
    <source>
        <dbReference type="Proteomes" id="UP001372338"/>
    </source>
</evidence>
<comment type="subcellular location">
    <subcellularLocation>
        <location evidence="2">Cytoplasm</location>
    </subcellularLocation>
    <subcellularLocation>
        <location evidence="1">Nucleus</location>
    </subcellularLocation>
</comment>
<dbReference type="PROSITE" id="PS51471">
    <property type="entry name" value="FE2OG_OXY"/>
    <property type="match status" value="1"/>
</dbReference>
<gene>
    <name evidence="12" type="ORF">RIF29_39861</name>
</gene>
<dbReference type="GO" id="GO:0031418">
    <property type="term" value="F:L-ascorbic acid binding"/>
    <property type="evidence" value="ECO:0007669"/>
    <property type="project" value="UniProtKB-KW"/>
</dbReference>
<proteinExistence type="inferred from homology"/>
<accession>A0AAN9E2S9</accession>
<dbReference type="EMBL" id="JAYWIO010000008">
    <property type="protein sequence ID" value="KAK7245031.1"/>
    <property type="molecule type" value="Genomic_DNA"/>
</dbReference>
<reference evidence="12 13" key="1">
    <citation type="submission" date="2024-01" db="EMBL/GenBank/DDBJ databases">
        <title>The genomes of 5 underutilized Papilionoideae crops provide insights into root nodulation and disease resistanc.</title>
        <authorList>
            <person name="Yuan L."/>
        </authorList>
    </citation>
    <scope>NUCLEOTIDE SEQUENCE [LARGE SCALE GENOMIC DNA]</scope>
    <source>
        <strain evidence="12">ZHUSHIDOU_FW_LH</strain>
        <tissue evidence="12">Leaf</tissue>
    </source>
</reference>
<keyword evidence="13" id="KW-1185">Reference proteome</keyword>
<dbReference type="InterPro" id="IPR026992">
    <property type="entry name" value="DIOX_N"/>
</dbReference>
<dbReference type="GO" id="GO:0005737">
    <property type="term" value="C:cytoplasm"/>
    <property type="evidence" value="ECO:0007669"/>
    <property type="project" value="UniProtKB-SubCell"/>
</dbReference>
<dbReference type="FunFam" id="2.60.120.330:FF:000015">
    <property type="entry name" value="Protein DMR6-LIKE OXYGENASE 1"/>
    <property type="match status" value="1"/>
</dbReference>
<keyword evidence="4" id="KW-0963">Cytoplasm</keyword>
<feature type="domain" description="Fe2OG dioxygenase" evidence="11">
    <location>
        <begin position="266"/>
        <end position="365"/>
    </location>
</feature>
<dbReference type="GO" id="GO:0005634">
    <property type="term" value="C:nucleus"/>
    <property type="evidence" value="ECO:0007669"/>
    <property type="project" value="UniProtKB-SubCell"/>
</dbReference>
<keyword evidence="5 10" id="KW-0479">Metal-binding</keyword>
<dbReference type="InterPro" id="IPR044861">
    <property type="entry name" value="IPNS-like_FE2OG_OXY"/>
</dbReference>
<keyword evidence="10" id="KW-0560">Oxidoreductase</keyword>
<organism evidence="12 13">
    <name type="scientific">Crotalaria pallida</name>
    <name type="common">Smooth rattlebox</name>
    <name type="synonym">Crotalaria striata</name>
    <dbReference type="NCBI Taxonomy" id="3830"/>
    <lineage>
        <taxon>Eukaryota</taxon>
        <taxon>Viridiplantae</taxon>
        <taxon>Streptophyta</taxon>
        <taxon>Embryophyta</taxon>
        <taxon>Tracheophyta</taxon>
        <taxon>Spermatophyta</taxon>
        <taxon>Magnoliopsida</taxon>
        <taxon>eudicotyledons</taxon>
        <taxon>Gunneridae</taxon>
        <taxon>Pentapetalae</taxon>
        <taxon>rosids</taxon>
        <taxon>fabids</taxon>
        <taxon>Fabales</taxon>
        <taxon>Fabaceae</taxon>
        <taxon>Papilionoideae</taxon>
        <taxon>50 kb inversion clade</taxon>
        <taxon>genistoids sensu lato</taxon>
        <taxon>core genistoids</taxon>
        <taxon>Crotalarieae</taxon>
        <taxon>Crotalaria</taxon>
    </lineage>
</organism>
<keyword evidence="7 10" id="KW-0408">Iron</keyword>
<dbReference type="Proteomes" id="UP001372338">
    <property type="component" value="Unassembled WGS sequence"/>
</dbReference>
<dbReference type="InterPro" id="IPR005123">
    <property type="entry name" value="Oxoglu/Fe-dep_dioxygenase_dom"/>
</dbReference>
<evidence type="ECO:0000256" key="6">
    <source>
        <dbReference type="ARBA" id="ARBA00022896"/>
    </source>
</evidence>
<evidence type="ECO:0000256" key="2">
    <source>
        <dbReference type="ARBA" id="ARBA00004496"/>
    </source>
</evidence>
<evidence type="ECO:0000256" key="3">
    <source>
        <dbReference type="ARBA" id="ARBA00008056"/>
    </source>
</evidence>
<name>A0AAN9E2S9_CROPI</name>